<dbReference type="SUPFAM" id="SSF53850">
    <property type="entry name" value="Periplasmic binding protein-like II"/>
    <property type="match status" value="1"/>
</dbReference>
<gene>
    <name evidence="5" type="ORF">HF966_05820</name>
</gene>
<proteinExistence type="predicted"/>
<dbReference type="InterPro" id="IPR001188">
    <property type="entry name" value="Sperm_putr-bd"/>
</dbReference>
<reference evidence="5 6" key="1">
    <citation type="submission" date="2020-04" db="EMBL/GenBank/DDBJ databases">
        <title>MicrobeNet Type strains.</title>
        <authorList>
            <person name="Nicholson A.C."/>
        </authorList>
    </citation>
    <scope>NUCLEOTIDE SEQUENCE [LARGE SCALE GENOMIC DNA]</scope>
    <source>
        <strain evidence="5 6">CCUG 54536</strain>
    </source>
</reference>
<evidence type="ECO:0000313" key="6">
    <source>
        <dbReference type="Proteomes" id="UP000590460"/>
    </source>
</evidence>
<comment type="caution">
    <text evidence="5">The sequence shown here is derived from an EMBL/GenBank/DDBJ whole genome shotgun (WGS) entry which is preliminary data.</text>
</comment>
<dbReference type="CDD" id="cd13590">
    <property type="entry name" value="PBP2_PotD_PotF_like"/>
    <property type="match status" value="1"/>
</dbReference>
<dbReference type="GO" id="GO:0019808">
    <property type="term" value="F:polyamine binding"/>
    <property type="evidence" value="ECO:0007669"/>
    <property type="project" value="InterPro"/>
</dbReference>
<evidence type="ECO:0000313" key="5">
    <source>
        <dbReference type="EMBL" id="NKZ18691.1"/>
    </source>
</evidence>
<keyword evidence="4" id="KW-0574">Periplasm</keyword>
<name>A0A846ZH70_9LACO</name>
<dbReference type="PANTHER" id="PTHR30222">
    <property type="entry name" value="SPERMIDINE/PUTRESCINE-BINDING PERIPLASMIC PROTEIN"/>
    <property type="match status" value="1"/>
</dbReference>
<dbReference type="AlphaFoldDB" id="A0A846ZH70"/>
<dbReference type="GO" id="GO:0042597">
    <property type="term" value="C:periplasmic space"/>
    <property type="evidence" value="ECO:0007669"/>
    <property type="project" value="UniProtKB-SubCell"/>
</dbReference>
<sequence>MKKIFLLTGIILIIAAGLGLLKWQLMTSEQATTKGQQRVVHIYNYGSYIDPALLTKFTQQTGYQVSYETYDSNESMMVKLQQGGSNYDLVFPSEPFVTKLAQDQLLAPLDHHKIHGLSHLDPLLLNQNFDPHNHYSLPYFWGTTGIMYNDQYFSKDDVATWQKLWAPKMKDQVMVIDAPRESMGMGLQALGYSENDANPAHIAAARQKLAALAPNVKAILNDEIRPYVNAGEANVAVAYSGVADYAHSLNPHIDYVIPKDGGSVWTDNMAIPKNAKNQAGAYAFINFLLDPKNAAQNAVYVAYSSPNLAAKKYLPNTITTDKILYPKRHTLKNIEHYQNLSDNTVAAYSDNWLAAKMAMANGGK</sequence>
<accession>A0A846ZH70</accession>
<dbReference type="GO" id="GO:0015846">
    <property type="term" value="P:polyamine transport"/>
    <property type="evidence" value="ECO:0007669"/>
    <property type="project" value="InterPro"/>
</dbReference>
<dbReference type="Gene3D" id="3.40.190.10">
    <property type="entry name" value="Periplasmic binding protein-like II"/>
    <property type="match status" value="2"/>
</dbReference>
<keyword evidence="2" id="KW-0813">Transport</keyword>
<comment type="subcellular location">
    <subcellularLocation>
        <location evidence="1">Periplasm</location>
    </subcellularLocation>
</comment>
<dbReference type="PRINTS" id="PR00909">
    <property type="entry name" value="SPERMDNBNDNG"/>
</dbReference>
<dbReference type="RefSeq" id="WP_168677048.1">
    <property type="nucleotide sequence ID" value="NZ_BPKV01000015.1"/>
</dbReference>
<dbReference type="EMBL" id="JAAXPO010000005">
    <property type="protein sequence ID" value="NKZ18691.1"/>
    <property type="molecule type" value="Genomic_DNA"/>
</dbReference>
<evidence type="ECO:0000256" key="3">
    <source>
        <dbReference type="ARBA" id="ARBA00022729"/>
    </source>
</evidence>
<dbReference type="PIRSF" id="PIRSF019574">
    <property type="entry name" value="Periplasmic_polyamine_BP"/>
    <property type="match status" value="1"/>
</dbReference>
<dbReference type="Pfam" id="PF13416">
    <property type="entry name" value="SBP_bac_8"/>
    <property type="match status" value="1"/>
</dbReference>
<dbReference type="Proteomes" id="UP000590460">
    <property type="component" value="Unassembled WGS sequence"/>
</dbReference>
<evidence type="ECO:0000256" key="2">
    <source>
        <dbReference type="ARBA" id="ARBA00022448"/>
    </source>
</evidence>
<organism evidence="5 6">
    <name type="scientific">Leuconostoc holzapfelii</name>
    <dbReference type="NCBI Taxonomy" id="434464"/>
    <lineage>
        <taxon>Bacteria</taxon>
        <taxon>Bacillati</taxon>
        <taxon>Bacillota</taxon>
        <taxon>Bacilli</taxon>
        <taxon>Lactobacillales</taxon>
        <taxon>Lactobacillaceae</taxon>
        <taxon>Leuconostoc</taxon>
    </lineage>
</organism>
<evidence type="ECO:0000256" key="4">
    <source>
        <dbReference type="ARBA" id="ARBA00022764"/>
    </source>
</evidence>
<dbReference type="InterPro" id="IPR006059">
    <property type="entry name" value="SBP"/>
</dbReference>
<keyword evidence="3" id="KW-0732">Signal</keyword>
<dbReference type="PANTHER" id="PTHR30222:SF17">
    <property type="entry name" value="SPERMIDINE_PUTRESCINE-BINDING PERIPLASMIC PROTEIN"/>
    <property type="match status" value="1"/>
</dbReference>
<evidence type="ECO:0000256" key="1">
    <source>
        <dbReference type="ARBA" id="ARBA00004418"/>
    </source>
</evidence>
<protein>
    <submittedName>
        <fullName evidence="5">Spermidine/putrescine ABC transporter substrate-binding protein</fullName>
    </submittedName>
</protein>